<keyword evidence="4" id="KW-0732">Signal</keyword>
<evidence type="ECO:0000256" key="12">
    <source>
        <dbReference type="ARBA" id="ARBA00060592"/>
    </source>
</evidence>
<dbReference type="InterPro" id="IPR038063">
    <property type="entry name" value="Transpep_catalytic_dom"/>
</dbReference>
<evidence type="ECO:0000256" key="11">
    <source>
        <dbReference type="ARBA" id="ARBA00023316"/>
    </source>
</evidence>
<dbReference type="PANTHER" id="PTHR30582">
    <property type="entry name" value="L,D-TRANSPEPTIDASE"/>
    <property type="match status" value="1"/>
</dbReference>
<dbReference type="CDD" id="cd13432">
    <property type="entry name" value="LDT_IgD_like_2"/>
    <property type="match status" value="1"/>
</dbReference>
<dbReference type="SUPFAM" id="SSF141523">
    <property type="entry name" value="L,D-transpeptidase catalytic domain-like"/>
    <property type="match status" value="1"/>
</dbReference>
<dbReference type="FunFam" id="2.40.440.10:FF:000005">
    <property type="entry name" value="L,D-transpeptidase 2"/>
    <property type="match status" value="1"/>
</dbReference>
<dbReference type="HOGENOM" id="CLU_039404_3_0_11"/>
<keyword evidence="7" id="KW-0472">Membrane</keyword>
<dbReference type="InterPro" id="IPR050979">
    <property type="entry name" value="LD-transpeptidase"/>
</dbReference>
<dbReference type="Gene3D" id="2.60.40.3710">
    <property type="match status" value="1"/>
</dbReference>
<dbReference type="CDD" id="cd16913">
    <property type="entry name" value="YkuD_like"/>
    <property type="match status" value="1"/>
</dbReference>
<sequence>MALLALASVVGLTACTIETAGAQLGEQTASAEANAPAAAPEVSVKDGATGVDPSEPVTVTGGADGLDEVVMTNENGKVVEAELSADGQSWSTDEPLGYNRTYTLTATGNNGKTTERVFSTATPSATTGVALAPLPDSTVGVGQAINFIFTNAPTDRVAVEDAITVTTSNDTEGAFYWVSANELRWRPAEFWEPGTEVTVEADIYGLDMGDELYGSDDNATNFTVGDHVETIVDDATKTMTVYRNGEALRSMPVSLGRDGTRWATPNGTYVVGDEYSELLMDSATFGFAYEDGGYRTPVDYATQLSYSGIYVHAAPWSVGAQGNTNTSHGCINVSTEDAAWFQENVRRGDPVIVKNTTAGTLSGTDGLGHWNIDWDTWEAGNATY</sequence>
<dbReference type="GO" id="GO:0071555">
    <property type="term" value="P:cell wall organization"/>
    <property type="evidence" value="ECO:0007669"/>
    <property type="project" value="UniProtKB-UniRule"/>
</dbReference>
<dbReference type="KEGG" id="cmd:B841_10530"/>
<dbReference type="GO" id="GO:0071972">
    <property type="term" value="F:peptidoglycan L,D-transpeptidase activity"/>
    <property type="evidence" value="ECO:0007669"/>
    <property type="project" value="TreeGrafter"/>
</dbReference>
<dbReference type="Pfam" id="PF03734">
    <property type="entry name" value="YkuD"/>
    <property type="match status" value="1"/>
</dbReference>
<gene>
    <name evidence="16" type="ORF">B841_10530</name>
</gene>
<feature type="active site" description="Proton donor/acceptor" evidence="13">
    <location>
        <position position="312"/>
    </location>
</feature>
<comment type="pathway">
    <text evidence="12">Glycan biosynthesis.</text>
</comment>
<dbReference type="GO" id="GO:0008360">
    <property type="term" value="P:regulation of cell shape"/>
    <property type="evidence" value="ECO:0007669"/>
    <property type="project" value="UniProtKB-UniRule"/>
</dbReference>
<evidence type="ECO:0000256" key="7">
    <source>
        <dbReference type="ARBA" id="ARBA00023136"/>
    </source>
</evidence>
<dbReference type="EMBL" id="CP003924">
    <property type="protein sequence ID" value="AGS35578.1"/>
    <property type="molecule type" value="Genomic_DNA"/>
</dbReference>
<keyword evidence="5 13" id="KW-0133">Cell shape</keyword>
<evidence type="ECO:0000256" key="10">
    <source>
        <dbReference type="ARBA" id="ARBA00023315"/>
    </source>
</evidence>
<organism evidence="16 17">
    <name type="scientific">Corynebacterium maris DSM 45190</name>
    <dbReference type="NCBI Taxonomy" id="1224163"/>
    <lineage>
        <taxon>Bacteria</taxon>
        <taxon>Bacillati</taxon>
        <taxon>Actinomycetota</taxon>
        <taxon>Actinomycetes</taxon>
        <taxon>Mycobacteriales</taxon>
        <taxon>Corynebacteriaceae</taxon>
        <taxon>Corynebacterium</taxon>
    </lineage>
</organism>
<keyword evidence="17" id="KW-1185">Reference proteome</keyword>
<evidence type="ECO:0000256" key="8">
    <source>
        <dbReference type="ARBA" id="ARBA00023139"/>
    </source>
</evidence>
<dbReference type="Gene3D" id="2.60.40.3780">
    <property type="match status" value="1"/>
</dbReference>
<dbReference type="Proteomes" id="UP000015388">
    <property type="component" value="Chromosome"/>
</dbReference>
<comment type="pathway">
    <text evidence="1 13">Cell wall biogenesis; peptidoglycan biosynthesis.</text>
</comment>
<keyword evidence="9" id="KW-0449">Lipoprotein</keyword>
<feature type="domain" description="L,D-TPase catalytic" evidence="15">
    <location>
        <begin position="228"/>
        <end position="354"/>
    </location>
</feature>
<dbReference type="AlphaFoldDB" id="S5TLL9"/>
<evidence type="ECO:0000256" key="6">
    <source>
        <dbReference type="ARBA" id="ARBA00022984"/>
    </source>
</evidence>
<keyword evidence="2" id="KW-1003">Cell membrane</keyword>
<dbReference type="STRING" id="1224163.B841_10530"/>
<keyword evidence="8" id="KW-0564">Palmitate</keyword>
<dbReference type="GO" id="GO:0005576">
    <property type="term" value="C:extracellular region"/>
    <property type="evidence" value="ECO:0007669"/>
    <property type="project" value="TreeGrafter"/>
</dbReference>
<evidence type="ECO:0000256" key="1">
    <source>
        <dbReference type="ARBA" id="ARBA00004752"/>
    </source>
</evidence>
<dbReference type="PROSITE" id="PS52029">
    <property type="entry name" value="LD_TPASE"/>
    <property type="match status" value="1"/>
</dbReference>
<feature type="compositionally biased region" description="Low complexity" evidence="14">
    <location>
        <begin position="32"/>
        <end position="42"/>
    </location>
</feature>
<evidence type="ECO:0000256" key="13">
    <source>
        <dbReference type="PROSITE-ProRule" id="PRU01373"/>
    </source>
</evidence>
<dbReference type="UniPathway" id="UPA00219"/>
<dbReference type="GO" id="GO:0016746">
    <property type="term" value="F:acyltransferase activity"/>
    <property type="evidence" value="ECO:0007669"/>
    <property type="project" value="UniProtKB-KW"/>
</dbReference>
<evidence type="ECO:0000259" key="15">
    <source>
        <dbReference type="PROSITE" id="PS52029"/>
    </source>
</evidence>
<evidence type="ECO:0000256" key="4">
    <source>
        <dbReference type="ARBA" id="ARBA00022729"/>
    </source>
</evidence>
<dbReference type="Pfam" id="PF17964">
    <property type="entry name" value="Big_10"/>
    <property type="match status" value="1"/>
</dbReference>
<dbReference type="GO" id="GO:0018104">
    <property type="term" value="P:peptidoglycan-protein cross-linking"/>
    <property type="evidence" value="ECO:0007669"/>
    <property type="project" value="TreeGrafter"/>
</dbReference>
<keyword evidence="6 13" id="KW-0573">Peptidoglycan synthesis</keyword>
<evidence type="ECO:0000256" key="3">
    <source>
        <dbReference type="ARBA" id="ARBA00022679"/>
    </source>
</evidence>
<accession>S5TLL9</accession>
<dbReference type="Gene3D" id="2.40.440.10">
    <property type="entry name" value="L,D-transpeptidase catalytic domain-like"/>
    <property type="match status" value="1"/>
</dbReference>
<dbReference type="PATRIC" id="fig|1224163.3.peg.2124"/>
<protein>
    <recommendedName>
        <fullName evidence="15">L,D-TPase catalytic domain-containing protein</fullName>
    </recommendedName>
</protein>
<evidence type="ECO:0000256" key="14">
    <source>
        <dbReference type="SAM" id="MobiDB-lite"/>
    </source>
</evidence>
<dbReference type="PANTHER" id="PTHR30582:SF2">
    <property type="entry name" value="L,D-TRANSPEPTIDASE YCIB-RELATED"/>
    <property type="match status" value="1"/>
</dbReference>
<dbReference type="InterPro" id="IPR005490">
    <property type="entry name" value="LD_TPept_cat_dom"/>
</dbReference>
<evidence type="ECO:0000256" key="5">
    <source>
        <dbReference type="ARBA" id="ARBA00022960"/>
    </source>
</evidence>
<dbReference type="InterPro" id="IPR041280">
    <property type="entry name" value="Big_10"/>
</dbReference>
<feature type="active site" description="Nucleophile" evidence="13">
    <location>
        <position position="330"/>
    </location>
</feature>
<feature type="region of interest" description="Disordered" evidence="14">
    <location>
        <begin position="32"/>
        <end position="63"/>
    </location>
</feature>
<evidence type="ECO:0000313" key="16">
    <source>
        <dbReference type="EMBL" id="AGS35578.1"/>
    </source>
</evidence>
<keyword evidence="10" id="KW-0012">Acyltransferase</keyword>
<evidence type="ECO:0000313" key="17">
    <source>
        <dbReference type="Proteomes" id="UP000015388"/>
    </source>
</evidence>
<keyword evidence="3" id="KW-0808">Transferase</keyword>
<keyword evidence="11 13" id="KW-0961">Cell wall biogenesis/degradation</keyword>
<proteinExistence type="predicted"/>
<reference evidence="16 17" key="1">
    <citation type="submission" date="2012-11" db="EMBL/GenBank/DDBJ databases">
        <title>The complete genome sequence of Corynebacterium maris Coryn-1 (=DSM 45190).</title>
        <authorList>
            <person name="Schaffert L."/>
            <person name="Albersmeier A."/>
            <person name="Kalinowski J."/>
            <person name="Ruckert C."/>
        </authorList>
    </citation>
    <scope>NUCLEOTIDE SEQUENCE [LARGE SCALE GENOMIC DNA]</scope>
    <source>
        <strain evidence="17">Coryn-1</strain>
    </source>
</reference>
<dbReference type="eggNOG" id="COG1376">
    <property type="taxonomic scope" value="Bacteria"/>
</dbReference>
<evidence type="ECO:0000256" key="9">
    <source>
        <dbReference type="ARBA" id="ARBA00023288"/>
    </source>
</evidence>
<evidence type="ECO:0000256" key="2">
    <source>
        <dbReference type="ARBA" id="ARBA00022475"/>
    </source>
</evidence>
<name>S5TLL9_9CORY</name>